<evidence type="ECO:0000313" key="2">
    <source>
        <dbReference type="EMBL" id="CAB1447606.1"/>
    </source>
</evidence>
<evidence type="ECO:0000313" key="3">
    <source>
        <dbReference type="Proteomes" id="UP001153269"/>
    </source>
</evidence>
<feature type="region of interest" description="Disordered" evidence="1">
    <location>
        <begin position="238"/>
        <end position="259"/>
    </location>
</feature>
<keyword evidence="3" id="KW-1185">Reference proteome</keyword>
<organism evidence="2 3">
    <name type="scientific">Pleuronectes platessa</name>
    <name type="common">European plaice</name>
    <dbReference type="NCBI Taxonomy" id="8262"/>
    <lineage>
        <taxon>Eukaryota</taxon>
        <taxon>Metazoa</taxon>
        <taxon>Chordata</taxon>
        <taxon>Craniata</taxon>
        <taxon>Vertebrata</taxon>
        <taxon>Euteleostomi</taxon>
        <taxon>Actinopterygii</taxon>
        <taxon>Neopterygii</taxon>
        <taxon>Teleostei</taxon>
        <taxon>Neoteleostei</taxon>
        <taxon>Acanthomorphata</taxon>
        <taxon>Carangaria</taxon>
        <taxon>Pleuronectiformes</taxon>
        <taxon>Pleuronectoidei</taxon>
        <taxon>Pleuronectidae</taxon>
        <taxon>Pleuronectes</taxon>
    </lineage>
</organism>
<feature type="compositionally biased region" description="Basic and acidic residues" evidence="1">
    <location>
        <begin position="146"/>
        <end position="155"/>
    </location>
</feature>
<dbReference type="PROSITE" id="PS51257">
    <property type="entry name" value="PROKAR_LIPOPROTEIN"/>
    <property type="match status" value="1"/>
</dbReference>
<comment type="caution">
    <text evidence="2">The sequence shown here is derived from an EMBL/GenBank/DDBJ whole genome shotgun (WGS) entry which is preliminary data.</text>
</comment>
<reference evidence="2" key="1">
    <citation type="submission" date="2020-03" db="EMBL/GenBank/DDBJ databases">
        <authorList>
            <person name="Weist P."/>
        </authorList>
    </citation>
    <scope>NUCLEOTIDE SEQUENCE</scope>
</reference>
<dbReference type="EMBL" id="CADEAL010003952">
    <property type="protein sequence ID" value="CAB1447606.1"/>
    <property type="molecule type" value="Genomic_DNA"/>
</dbReference>
<name>A0A9N7Z3K9_PLEPL</name>
<gene>
    <name evidence="2" type="ORF">PLEPLA_LOCUS35289</name>
</gene>
<proteinExistence type="predicted"/>
<dbReference type="AlphaFoldDB" id="A0A9N7Z3K9"/>
<dbReference type="Proteomes" id="UP001153269">
    <property type="component" value="Unassembled WGS sequence"/>
</dbReference>
<evidence type="ECO:0000256" key="1">
    <source>
        <dbReference type="SAM" id="MobiDB-lite"/>
    </source>
</evidence>
<accession>A0A9N7Z3K9</accession>
<feature type="region of interest" description="Disordered" evidence="1">
    <location>
        <begin position="126"/>
        <end position="155"/>
    </location>
</feature>
<protein>
    <submittedName>
        <fullName evidence="2">Uncharacterized protein</fullName>
    </submittedName>
</protein>
<sequence>MAREMQLLALWTESEGSPVSVLTGLQSLSISCFASFIIDHLPPPAQLHYSLIYSFSGRLNTPPRSAVSNPSISDSSSASPPFFFVFTPFSVLPSVLVSVVSESLSRSGTSSDHFIYRYRLRSAAGEVSTTPPASPPLHRGCSLGSETERETERQRETHCIRTRPSPSHVGLIPLRGVFLHAHSRSCFLRVVGWFSVPPSAALYTTCTAPGSGCSIAPHSCELDLTQSERAAGRQIWGEREFGAAAPKTRTTRCASGTKS</sequence>